<dbReference type="EMBL" id="JBJJXI010000122">
    <property type="protein sequence ID" value="KAL3389674.1"/>
    <property type="molecule type" value="Genomic_DNA"/>
</dbReference>
<dbReference type="Proteomes" id="UP001627154">
    <property type="component" value="Unassembled WGS sequence"/>
</dbReference>
<feature type="domain" description="Tc1-like transposase DDE" evidence="1">
    <location>
        <begin position="12"/>
        <end position="54"/>
    </location>
</feature>
<proteinExistence type="predicted"/>
<dbReference type="Gene3D" id="3.30.420.10">
    <property type="entry name" value="Ribonuclease H-like superfamily/Ribonuclease H"/>
    <property type="match status" value="1"/>
</dbReference>
<evidence type="ECO:0000313" key="2">
    <source>
        <dbReference type="EMBL" id="KAL3389674.1"/>
    </source>
</evidence>
<gene>
    <name evidence="2" type="ORF">TKK_015046</name>
</gene>
<dbReference type="Pfam" id="PF13358">
    <property type="entry name" value="DDE_3"/>
    <property type="match status" value="1"/>
</dbReference>
<reference evidence="2 3" key="1">
    <citation type="journal article" date="2024" name="bioRxiv">
        <title>A reference genome for Trichogramma kaykai: A tiny desert-dwelling parasitoid wasp with competing sex-ratio distorters.</title>
        <authorList>
            <person name="Culotta J."/>
            <person name="Lindsey A.R."/>
        </authorList>
    </citation>
    <scope>NUCLEOTIDE SEQUENCE [LARGE SCALE GENOMIC DNA]</scope>
    <source>
        <strain evidence="2 3">KSX58</strain>
    </source>
</reference>
<dbReference type="InterPro" id="IPR038717">
    <property type="entry name" value="Tc1-like_DDE_dom"/>
</dbReference>
<accession>A0ABD2WAV4</accession>
<sequence>MTPNTLPNYARTICKVWKKKLTVMEWPPQSPDLNPIELLWEELDRSIRQTRPTSKNDLWNKLQKIWQCIPKKILDALLNRMPRLCMAVIKSKGDHFDEKKI</sequence>
<name>A0ABD2WAV4_9HYME</name>
<evidence type="ECO:0000259" key="1">
    <source>
        <dbReference type="Pfam" id="PF13358"/>
    </source>
</evidence>
<dbReference type="InterPro" id="IPR036397">
    <property type="entry name" value="RNaseH_sf"/>
</dbReference>
<keyword evidence="3" id="KW-1185">Reference proteome</keyword>
<protein>
    <recommendedName>
        <fullName evidence="1">Tc1-like transposase DDE domain-containing protein</fullName>
    </recommendedName>
</protein>
<dbReference type="AlphaFoldDB" id="A0ABD2WAV4"/>
<comment type="caution">
    <text evidence="2">The sequence shown here is derived from an EMBL/GenBank/DDBJ whole genome shotgun (WGS) entry which is preliminary data.</text>
</comment>
<evidence type="ECO:0000313" key="3">
    <source>
        <dbReference type="Proteomes" id="UP001627154"/>
    </source>
</evidence>
<organism evidence="2 3">
    <name type="scientific">Trichogramma kaykai</name>
    <dbReference type="NCBI Taxonomy" id="54128"/>
    <lineage>
        <taxon>Eukaryota</taxon>
        <taxon>Metazoa</taxon>
        <taxon>Ecdysozoa</taxon>
        <taxon>Arthropoda</taxon>
        <taxon>Hexapoda</taxon>
        <taxon>Insecta</taxon>
        <taxon>Pterygota</taxon>
        <taxon>Neoptera</taxon>
        <taxon>Endopterygota</taxon>
        <taxon>Hymenoptera</taxon>
        <taxon>Apocrita</taxon>
        <taxon>Proctotrupomorpha</taxon>
        <taxon>Chalcidoidea</taxon>
        <taxon>Trichogrammatidae</taxon>
        <taxon>Trichogramma</taxon>
    </lineage>
</organism>